<name>A0A9K3Q3I3_9STRA</name>
<feature type="compositionally biased region" description="Polar residues" evidence="3">
    <location>
        <begin position="228"/>
        <end position="238"/>
    </location>
</feature>
<dbReference type="InterPro" id="IPR000504">
    <property type="entry name" value="RRM_dom"/>
</dbReference>
<dbReference type="GO" id="GO:0005634">
    <property type="term" value="C:nucleus"/>
    <property type="evidence" value="ECO:0007669"/>
    <property type="project" value="TreeGrafter"/>
</dbReference>
<dbReference type="CDD" id="cd00590">
    <property type="entry name" value="RRM_SF"/>
    <property type="match status" value="1"/>
</dbReference>
<feature type="chain" id="PRO_5039938448" evidence="4">
    <location>
        <begin position="30"/>
        <end position="525"/>
    </location>
</feature>
<evidence type="ECO:0000256" key="2">
    <source>
        <dbReference type="PROSITE-ProRule" id="PRU00176"/>
    </source>
</evidence>
<feature type="region of interest" description="Disordered" evidence="3">
    <location>
        <begin position="196"/>
        <end position="263"/>
    </location>
</feature>
<feature type="domain" description="RRM" evidence="5">
    <location>
        <begin position="99"/>
        <end position="178"/>
    </location>
</feature>
<evidence type="ECO:0000313" key="7">
    <source>
        <dbReference type="Proteomes" id="UP000693970"/>
    </source>
</evidence>
<comment type="caution">
    <text evidence="6">The sequence shown here is derived from an EMBL/GenBank/DDBJ whole genome shotgun (WGS) entry which is preliminary data.</text>
</comment>
<dbReference type="InterPro" id="IPR050502">
    <property type="entry name" value="Euk_RNA-bind_prot"/>
</dbReference>
<feature type="signal peptide" evidence="4">
    <location>
        <begin position="1"/>
        <end position="29"/>
    </location>
</feature>
<feature type="compositionally biased region" description="Basic residues" evidence="3">
    <location>
        <begin position="498"/>
        <end position="513"/>
    </location>
</feature>
<evidence type="ECO:0000256" key="3">
    <source>
        <dbReference type="SAM" id="MobiDB-lite"/>
    </source>
</evidence>
<gene>
    <name evidence="6" type="ORF">IV203_027628</name>
</gene>
<feature type="region of interest" description="Disordered" evidence="3">
    <location>
        <begin position="483"/>
        <end position="525"/>
    </location>
</feature>
<evidence type="ECO:0000313" key="6">
    <source>
        <dbReference type="EMBL" id="KAG7369882.1"/>
    </source>
</evidence>
<evidence type="ECO:0000256" key="1">
    <source>
        <dbReference type="ARBA" id="ARBA00022884"/>
    </source>
</evidence>
<dbReference type="AlphaFoldDB" id="A0A9K3Q3I3"/>
<keyword evidence="1 2" id="KW-0694">RNA-binding</keyword>
<dbReference type="Proteomes" id="UP000693970">
    <property type="component" value="Unassembled WGS sequence"/>
</dbReference>
<reference evidence="6" key="2">
    <citation type="submission" date="2021-04" db="EMBL/GenBank/DDBJ databases">
        <authorList>
            <person name="Podell S."/>
        </authorList>
    </citation>
    <scope>NUCLEOTIDE SEQUENCE</scope>
    <source>
        <strain evidence="6">Hildebrandi</strain>
    </source>
</reference>
<organism evidence="6 7">
    <name type="scientific">Nitzschia inconspicua</name>
    <dbReference type="NCBI Taxonomy" id="303405"/>
    <lineage>
        <taxon>Eukaryota</taxon>
        <taxon>Sar</taxon>
        <taxon>Stramenopiles</taxon>
        <taxon>Ochrophyta</taxon>
        <taxon>Bacillariophyta</taxon>
        <taxon>Bacillariophyceae</taxon>
        <taxon>Bacillariophycidae</taxon>
        <taxon>Bacillariales</taxon>
        <taxon>Bacillariaceae</taxon>
        <taxon>Nitzschia</taxon>
    </lineage>
</organism>
<reference evidence="6" key="1">
    <citation type="journal article" date="2021" name="Sci. Rep.">
        <title>Diploid genomic architecture of Nitzschia inconspicua, an elite biomass production diatom.</title>
        <authorList>
            <person name="Oliver A."/>
            <person name="Podell S."/>
            <person name="Pinowska A."/>
            <person name="Traller J.C."/>
            <person name="Smith S.R."/>
            <person name="McClure R."/>
            <person name="Beliaev A."/>
            <person name="Bohutskyi P."/>
            <person name="Hill E.A."/>
            <person name="Rabines A."/>
            <person name="Zheng H."/>
            <person name="Allen L.Z."/>
            <person name="Kuo A."/>
            <person name="Grigoriev I.V."/>
            <person name="Allen A.E."/>
            <person name="Hazlebeck D."/>
            <person name="Allen E.E."/>
        </authorList>
    </citation>
    <scope>NUCLEOTIDE SEQUENCE</scope>
    <source>
        <strain evidence="6">Hildebrandi</strain>
    </source>
</reference>
<dbReference type="EMBL" id="JAGRRH010000005">
    <property type="protein sequence ID" value="KAG7369882.1"/>
    <property type="molecule type" value="Genomic_DNA"/>
</dbReference>
<dbReference type="GO" id="GO:0003729">
    <property type="term" value="F:mRNA binding"/>
    <property type="evidence" value="ECO:0007669"/>
    <property type="project" value="TreeGrafter"/>
</dbReference>
<evidence type="ECO:0000259" key="5">
    <source>
        <dbReference type="PROSITE" id="PS50102"/>
    </source>
</evidence>
<protein>
    <submittedName>
        <fullName evidence="6">RRM domain containing RNA-binding protein</fullName>
    </submittedName>
</protein>
<proteinExistence type="predicted"/>
<sequence>MTWRRPCSTTAMMKTMLSVTLLSSPTCLGFLPSNVPFTTRTIPAFKLKRSHVFAPKSINTNSHILLSMVHNNRDADLMEMMVGGERFEMVPLPDSMMETTIFVGNVCEFAQDEDLSNIFQSVSRLRSVPACVVRRANMASMEYAFVTFPSVEEKEAAILRFHGVEFMGRKLRVEEIRDDPRKGRVRVPERMVTYVVGAAKPATKRDRRNSNSSITGGMRRVSRPEGLLNNQSKSNGRSLPSFPTEKRNEKRQQQQLPTASAMFSCLKRPDQEEMIRAMKRGFVSLEGLGYGTGRSKSRLASTHRQWCDELEVPQIVHCKAVHDSQLDRVIVDLSPLRVTAAVMGYDFDADEFLVRWKVDIATAAVSSGMEMMETDNLQSSHCERLSAMNDNDCDTADCDPEDVECTMLFENFPAETTEFVLEVCEDLASPTWQPISRLPVLTMGVFEGDRSSAKAMAKQLANQWETFQELDIFDACSCENEPKFQSKGVGSGSNRAPSQKRNRKRENKKRRRSTRGDLDLMMSYK</sequence>
<keyword evidence="7" id="KW-1185">Reference proteome</keyword>
<dbReference type="PROSITE" id="PS50102">
    <property type="entry name" value="RRM"/>
    <property type="match status" value="1"/>
</dbReference>
<accession>A0A9K3Q3I3</accession>
<dbReference type="SMART" id="SM00360">
    <property type="entry name" value="RRM"/>
    <property type="match status" value="1"/>
</dbReference>
<dbReference type="OrthoDB" id="439808at2759"/>
<dbReference type="PANTHER" id="PTHR48025:SF1">
    <property type="entry name" value="RRM DOMAIN-CONTAINING PROTEIN"/>
    <property type="match status" value="1"/>
</dbReference>
<dbReference type="Pfam" id="PF00076">
    <property type="entry name" value="RRM_1"/>
    <property type="match status" value="1"/>
</dbReference>
<evidence type="ECO:0000256" key="4">
    <source>
        <dbReference type="SAM" id="SignalP"/>
    </source>
</evidence>
<dbReference type="PANTHER" id="PTHR48025">
    <property type="entry name" value="OS02G0815200 PROTEIN"/>
    <property type="match status" value="1"/>
</dbReference>
<keyword evidence="4" id="KW-0732">Signal</keyword>